<keyword evidence="2" id="KW-1185">Reference proteome</keyword>
<keyword evidence="1" id="KW-0812">Transmembrane</keyword>
<reference evidence="3" key="2">
    <citation type="submission" date="2017-02" db="UniProtKB">
        <authorList>
            <consortium name="WormBaseParasite"/>
        </authorList>
    </citation>
    <scope>IDENTIFICATION</scope>
</reference>
<sequence>MILCTSSTMTASPDFSSCPNCHSRTVTWRNTFVGLLYGIFCFPCGIYCCLRLRQQHCSKCDCDVIKATPEISLNSLGYSFRSYHTMEKGVPAIMATSYRNMAYSASTASSHELSEHPNNSQTELV</sequence>
<accession>A0A0K0D959</accession>
<dbReference type="Pfam" id="PF10164">
    <property type="entry name" value="BRI3"/>
    <property type="match status" value="1"/>
</dbReference>
<evidence type="ECO:0000313" key="3">
    <source>
        <dbReference type="WBParaSite" id="ACAC_0000662901-mRNA-1"/>
    </source>
</evidence>
<organism evidence="2 3">
    <name type="scientific">Angiostrongylus cantonensis</name>
    <name type="common">Rat lungworm</name>
    <dbReference type="NCBI Taxonomy" id="6313"/>
    <lineage>
        <taxon>Eukaryota</taxon>
        <taxon>Metazoa</taxon>
        <taxon>Ecdysozoa</taxon>
        <taxon>Nematoda</taxon>
        <taxon>Chromadorea</taxon>
        <taxon>Rhabditida</taxon>
        <taxon>Rhabditina</taxon>
        <taxon>Rhabditomorpha</taxon>
        <taxon>Strongyloidea</taxon>
        <taxon>Metastrongylidae</taxon>
        <taxon>Angiostrongylus</taxon>
    </lineage>
</organism>
<evidence type="ECO:0000256" key="1">
    <source>
        <dbReference type="SAM" id="Phobius"/>
    </source>
</evidence>
<protein>
    <submittedName>
        <fullName evidence="3">Brain protein I3</fullName>
    </submittedName>
</protein>
<dbReference type="Proteomes" id="UP000035642">
    <property type="component" value="Unassembled WGS sequence"/>
</dbReference>
<keyword evidence="1" id="KW-1133">Transmembrane helix</keyword>
<reference evidence="2" key="1">
    <citation type="submission" date="2012-09" db="EMBL/GenBank/DDBJ databases">
        <authorList>
            <person name="Martin A.A."/>
        </authorList>
    </citation>
    <scope>NUCLEOTIDE SEQUENCE</scope>
</reference>
<proteinExistence type="predicted"/>
<name>A0A0K0D959_ANGCA</name>
<feature type="transmembrane region" description="Helical" evidence="1">
    <location>
        <begin position="32"/>
        <end position="50"/>
    </location>
</feature>
<dbReference type="InterPro" id="IPR019317">
    <property type="entry name" value="BRI3"/>
</dbReference>
<dbReference type="WBParaSite" id="ACAC_0000662901-mRNA-1">
    <property type="protein sequence ID" value="ACAC_0000662901-mRNA-1"/>
    <property type="gene ID" value="ACAC_0000662901"/>
</dbReference>
<keyword evidence="1" id="KW-0472">Membrane</keyword>
<dbReference type="AlphaFoldDB" id="A0A0K0D959"/>
<evidence type="ECO:0000313" key="2">
    <source>
        <dbReference type="Proteomes" id="UP000035642"/>
    </source>
</evidence>